<gene>
    <name evidence="2" type="ORF">PPRIM_AZ9-3.1.T2460002</name>
</gene>
<evidence type="ECO:0000313" key="2">
    <source>
        <dbReference type="EMBL" id="CAD8118544.1"/>
    </source>
</evidence>
<comment type="caution">
    <text evidence="2">The sequence shown here is derived from an EMBL/GenBank/DDBJ whole genome shotgun (WGS) entry which is preliminary data.</text>
</comment>
<reference evidence="2" key="1">
    <citation type="submission" date="2021-01" db="EMBL/GenBank/DDBJ databases">
        <authorList>
            <consortium name="Genoscope - CEA"/>
            <person name="William W."/>
        </authorList>
    </citation>
    <scope>NUCLEOTIDE SEQUENCE</scope>
</reference>
<sequence length="255" mass="29645">MILPVIGIAVIPRDTLSFILKAMIIFIYIGGIILLYLHQKQTLELQKILLIGQSGVGKTQTYNYLKCKTIMNFDKFQLGKIGDLCIVDTPTMDLESSIANRENTISQFQKFFINFKNSISAIIIVVNFERTDIMKRKLIEIIKYFKKFQNMIYILITDFHLSEDHDNDKSKLLQSLQYLHPQGIIFLNKEENEQMILKELNAIERKSTHQEFDINDTIFAIINEKMSASFMDQINLIIKSPKPLHEVLIKNNLQK</sequence>
<name>A0A8S1QUP5_PARPR</name>
<dbReference type="AlphaFoldDB" id="A0A8S1QUP5"/>
<protein>
    <recommendedName>
        <fullName evidence="4">AIG1-type G domain-containing protein</fullName>
    </recommendedName>
</protein>
<organism evidence="2 3">
    <name type="scientific">Paramecium primaurelia</name>
    <dbReference type="NCBI Taxonomy" id="5886"/>
    <lineage>
        <taxon>Eukaryota</taxon>
        <taxon>Sar</taxon>
        <taxon>Alveolata</taxon>
        <taxon>Ciliophora</taxon>
        <taxon>Intramacronucleata</taxon>
        <taxon>Oligohymenophorea</taxon>
        <taxon>Peniculida</taxon>
        <taxon>Parameciidae</taxon>
        <taxon>Paramecium</taxon>
    </lineage>
</organism>
<dbReference type="Proteomes" id="UP000688137">
    <property type="component" value="Unassembled WGS sequence"/>
</dbReference>
<keyword evidence="3" id="KW-1185">Reference proteome</keyword>
<evidence type="ECO:0008006" key="4">
    <source>
        <dbReference type="Google" id="ProtNLM"/>
    </source>
</evidence>
<keyword evidence="1" id="KW-1133">Transmembrane helix</keyword>
<dbReference type="EMBL" id="CAJJDM010000255">
    <property type="protein sequence ID" value="CAD8118544.1"/>
    <property type="molecule type" value="Genomic_DNA"/>
</dbReference>
<feature type="transmembrane region" description="Helical" evidence="1">
    <location>
        <begin position="18"/>
        <end position="37"/>
    </location>
</feature>
<accession>A0A8S1QUP5</accession>
<keyword evidence="1" id="KW-0472">Membrane</keyword>
<keyword evidence="1" id="KW-0812">Transmembrane</keyword>
<proteinExistence type="predicted"/>
<evidence type="ECO:0000313" key="3">
    <source>
        <dbReference type="Proteomes" id="UP000688137"/>
    </source>
</evidence>
<evidence type="ECO:0000256" key="1">
    <source>
        <dbReference type="SAM" id="Phobius"/>
    </source>
</evidence>